<dbReference type="Pfam" id="PF22504">
    <property type="entry name" value="DUF6993"/>
    <property type="match status" value="1"/>
</dbReference>
<evidence type="ECO:0000313" key="2">
    <source>
        <dbReference type="EMBL" id="NIJ01731.1"/>
    </source>
</evidence>
<gene>
    <name evidence="2" type="ORF">FHR86_002063</name>
</gene>
<dbReference type="EMBL" id="JAAOZD010000004">
    <property type="protein sequence ID" value="NIJ01731.1"/>
    <property type="molecule type" value="Genomic_DNA"/>
</dbReference>
<dbReference type="Proteomes" id="UP000802392">
    <property type="component" value="Unassembled WGS sequence"/>
</dbReference>
<protein>
    <recommendedName>
        <fullName evidence="1">DUF6993 domain-containing protein</fullName>
    </recommendedName>
</protein>
<proteinExistence type="predicted"/>
<organism evidence="2 3">
    <name type="scientific">Paenarthrobacter ilicis</name>
    <dbReference type="NCBI Taxonomy" id="43665"/>
    <lineage>
        <taxon>Bacteria</taxon>
        <taxon>Bacillati</taxon>
        <taxon>Actinomycetota</taxon>
        <taxon>Actinomycetes</taxon>
        <taxon>Micrococcales</taxon>
        <taxon>Micrococcaceae</taxon>
        <taxon>Paenarthrobacter</taxon>
    </lineage>
</organism>
<sequence>MAGNPKPDRDALKAALVAAGIPAAALEVSVSRTPTGLDVDAMEAAALTGGHCVMGQIRDGGVAVTVLPVLATGKCFVGDVR</sequence>
<dbReference type="RefSeq" id="WP_167265831.1">
    <property type="nucleotide sequence ID" value="NZ_BAAAVO010000012.1"/>
</dbReference>
<evidence type="ECO:0000313" key="3">
    <source>
        <dbReference type="Proteomes" id="UP000802392"/>
    </source>
</evidence>
<keyword evidence="3" id="KW-1185">Reference proteome</keyword>
<name>A0ABX0TKS3_9MICC</name>
<evidence type="ECO:0000259" key="1">
    <source>
        <dbReference type="Pfam" id="PF22504"/>
    </source>
</evidence>
<accession>A0ABX0TKS3</accession>
<reference evidence="2 3" key="1">
    <citation type="submission" date="2020-03" db="EMBL/GenBank/DDBJ databases">
        <title>Genomic Encyclopedia of Type Strains, Phase III (KMG-III): the genomes of soil and plant-associated and newly described type strains.</title>
        <authorList>
            <person name="Whitman W."/>
        </authorList>
    </citation>
    <scope>NUCLEOTIDE SEQUENCE [LARGE SCALE GENOMIC DNA]</scope>
    <source>
        <strain evidence="2 3">CECT 4207</strain>
    </source>
</reference>
<comment type="caution">
    <text evidence="2">The sequence shown here is derived from an EMBL/GenBank/DDBJ whole genome shotgun (WGS) entry which is preliminary data.</text>
</comment>
<feature type="domain" description="DUF6993" evidence="1">
    <location>
        <begin position="2"/>
        <end position="79"/>
    </location>
</feature>
<dbReference type="InterPro" id="IPR054262">
    <property type="entry name" value="DUF6993"/>
</dbReference>